<keyword evidence="4" id="KW-1003">Cell membrane</keyword>
<evidence type="ECO:0000256" key="2">
    <source>
        <dbReference type="ARBA" id="ARBA00004651"/>
    </source>
</evidence>
<dbReference type="SUPFAM" id="SSF81342">
    <property type="entry name" value="Transmembrane di-heme cytochromes"/>
    <property type="match status" value="1"/>
</dbReference>
<keyword evidence="5" id="KW-0349">Heme</keyword>
<evidence type="ECO:0000256" key="7">
    <source>
        <dbReference type="ARBA" id="ARBA00022723"/>
    </source>
</evidence>
<dbReference type="InterPro" id="IPR052168">
    <property type="entry name" value="Cytochrome_b561_oxidase"/>
</dbReference>
<name>A0A516SDQ5_9NEIS</name>
<accession>A0A516SDQ5</accession>
<evidence type="ECO:0000256" key="10">
    <source>
        <dbReference type="ARBA" id="ARBA00023004"/>
    </source>
</evidence>
<feature type="transmembrane region" description="Helical" evidence="13">
    <location>
        <begin position="83"/>
        <end position="105"/>
    </location>
</feature>
<evidence type="ECO:0000259" key="14">
    <source>
        <dbReference type="Pfam" id="PF01292"/>
    </source>
</evidence>
<feature type="domain" description="Cytochrome b561 bacterial/Ni-hydrogenase" evidence="14">
    <location>
        <begin position="5"/>
        <end position="173"/>
    </location>
</feature>
<evidence type="ECO:0000256" key="8">
    <source>
        <dbReference type="ARBA" id="ARBA00022982"/>
    </source>
</evidence>
<keyword evidence="9 13" id="KW-1133">Transmembrane helix</keyword>
<keyword evidence="7" id="KW-0479">Metal-binding</keyword>
<keyword evidence="11 13" id="KW-0472">Membrane</keyword>
<dbReference type="KEGG" id="cari:FNU76_07875"/>
<feature type="transmembrane region" description="Helical" evidence="13">
    <location>
        <begin position="45"/>
        <end position="63"/>
    </location>
</feature>
<dbReference type="Gene3D" id="1.20.950.20">
    <property type="entry name" value="Transmembrane di-heme cytochromes, Chain C"/>
    <property type="match status" value="1"/>
</dbReference>
<sequence>MPNKYTLPARLLHWLIALGIITAFTLALNFDGMPLSLAKLKLINYHKWVGISVLGLVAIRLLWRLTHRPPAMPGHMAAWEKTVAHVTHGVLYLLMFGVPLGGWLYSSAKGFPVVWLGLVQLPQLLEKDEALATTLKEMHGLAAWILIGLAVLHAAAALKHRFIDRDDVLQRML</sequence>
<dbReference type="Proteomes" id="UP000317550">
    <property type="component" value="Chromosome"/>
</dbReference>
<feature type="transmembrane region" description="Helical" evidence="13">
    <location>
        <begin position="12"/>
        <end position="30"/>
    </location>
</feature>
<dbReference type="AlphaFoldDB" id="A0A516SDQ5"/>
<keyword evidence="10" id="KW-0408">Iron</keyword>
<dbReference type="RefSeq" id="WP_144277683.1">
    <property type="nucleotide sequence ID" value="NZ_CP041730.1"/>
</dbReference>
<organism evidence="15 16">
    <name type="scientific">Chitinimonas arctica</name>
    <dbReference type="NCBI Taxonomy" id="2594795"/>
    <lineage>
        <taxon>Bacteria</taxon>
        <taxon>Pseudomonadati</taxon>
        <taxon>Pseudomonadota</taxon>
        <taxon>Betaproteobacteria</taxon>
        <taxon>Neisseriales</taxon>
        <taxon>Chitinibacteraceae</taxon>
        <taxon>Chitinimonas</taxon>
    </lineage>
</organism>
<dbReference type="EMBL" id="CP041730">
    <property type="protein sequence ID" value="QDQ26284.1"/>
    <property type="molecule type" value="Genomic_DNA"/>
</dbReference>
<evidence type="ECO:0000256" key="4">
    <source>
        <dbReference type="ARBA" id="ARBA00022475"/>
    </source>
</evidence>
<dbReference type="GO" id="GO:0046872">
    <property type="term" value="F:metal ion binding"/>
    <property type="evidence" value="ECO:0007669"/>
    <property type="project" value="UniProtKB-KW"/>
</dbReference>
<evidence type="ECO:0000256" key="3">
    <source>
        <dbReference type="ARBA" id="ARBA00022448"/>
    </source>
</evidence>
<dbReference type="Pfam" id="PF01292">
    <property type="entry name" value="Ni_hydr_CYTB"/>
    <property type="match status" value="1"/>
</dbReference>
<keyword evidence="16" id="KW-1185">Reference proteome</keyword>
<evidence type="ECO:0000256" key="13">
    <source>
        <dbReference type="SAM" id="Phobius"/>
    </source>
</evidence>
<protein>
    <submittedName>
        <fullName evidence="15">Cytochrome b</fullName>
    </submittedName>
</protein>
<keyword evidence="3" id="KW-0813">Transport</keyword>
<evidence type="ECO:0000256" key="1">
    <source>
        <dbReference type="ARBA" id="ARBA00001970"/>
    </source>
</evidence>
<comment type="similarity">
    <text evidence="12">Belongs to the cytochrome b561 family.</text>
</comment>
<feature type="transmembrane region" description="Helical" evidence="13">
    <location>
        <begin position="141"/>
        <end position="158"/>
    </location>
</feature>
<comment type="cofactor">
    <cofactor evidence="1">
        <name>heme b</name>
        <dbReference type="ChEBI" id="CHEBI:60344"/>
    </cofactor>
</comment>
<dbReference type="GO" id="GO:0009055">
    <property type="term" value="F:electron transfer activity"/>
    <property type="evidence" value="ECO:0007669"/>
    <property type="project" value="InterPro"/>
</dbReference>
<dbReference type="GO" id="GO:0022904">
    <property type="term" value="P:respiratory electron transport chain"/>
    <property type="evidence" value="ECO:0007669"/>
    <property type="project" value="InterPro"/>
</dbReference>
<keyword evidence="6 13" id="KW-0812">Transmembrane</keyword>
<dbReference type="PANTHER" id="PTHR30529:SF1">
    <property type="entry name" value="CYTOCHROME B561 HOMOLOG 2"/>
    <property type="match status" value="1"/>
</dbReference>
<dbReference type="InterPro" id="IPR011577">
    <property type="entry name" value="Cyt_b561_bac/Ni-Hgenase"/>
</dbReference>
<evidence type="ECO:0000256" key="12">
    <source>
        <dbReference type="ARBA" id="ARBA00037975"/>
    </source>
</evidence>
<dbReference type="OrthoDB" id="7280471at2"/>
<evidence type="ECO:0000256" key="9">
    <source>
        <dbReference type="ARBA" id="ARBA00022989"/>
    </source>
</evidence>
<dbReference type="GO" id="GO:0005886">
    <property type="term" value="C:plasma membrane"/>
    <property type="evidence" value="ECO:0007669"/>
    <property type="project" value="UniProtKB-SubCell"/>
</dbReference>
<dbReference type="GO" id="GO:0020037">
    <property type="term" value="F:heme binding"/>
    <property type="evidence" value="ECO:0007669"/>
    <property type="project" value="TreeGrafter"/>
</dbReference>
<evidence type="ECO:0000313" key="16">
    <source>
        <dbReference type="Proteomes" id="UP000317550"/>
    </source>
</evidence>
<proteinExistence type="inferred from homology"/>
<evidence type="ECO:0000256" key="6">
    <source>
        <dbReference type="ARBA" id="ARBA00022692"/>
    </source>
</evidence>
<gene>
    <name evidence="15" type="ORF">FNU76_07875</name>
</gene>
<evidence type="ECO:0000256" key="5">
    <source>
        <dbReference type="ARBA" id="ARBA00022617"/>
    </source>
</evidence>
<dbReference type="InterPro" id="IPR016174">
    <property type="entry name" value="Di-haem_cyt_TM"/>
</dbReference>
<reference evidence="16" key="1">
    <citation type="submission" date="2019-07" db="EMBL/GenBank/DDBJ databases">
        <title>Chitinimonas sp. nov., isolated from Ny-Alesund, arctica soil.</title>
        <authorList>
            <person name="Xu Q."/>
            <person name="Peng F."/>
        </authorList>
    </citation>
    <scope>NUCLEOTIDE SEQUENCE [LARGE SCALE GENOMIC DNA]</scope>
    <source>
        <strain evidence="16">R3-44</strain>
    </source>
</reference>
<dbReference type="PANTHER" id="PTHR30529">
    <property type="entry name" value="CYTOCHROME B561"/>
    <property type="match status" value="1"/>
</dbReference>
<evidence type="ECO:0000256" key="11">
    <source>
        <dbReference type="ARBA" id="ARBA00023136"/>
    </source>
</evidence>
<keyword evidence="8" id="KW-0249">Electron transport</keyword>
<evidence type="ECO:0000313" key="15">
    <source>
        <dbReference type="EMBL" id="QDQ26284.1"/>
    </source>
</evidence>
<comment type="subcellular location">
    <subcellularLocation>
        <location evidence="2">Cell membrane</location>
        <topology evidence="2">Multi-pass membrane protein</topology>
    </subcellularLocation>
</comment>